<feature type="chain" id="PRO_5040780051" evidence="1">
    <location>
        <begin position="19"/>
        <end position="173"/>
    </location>
</feature>
<evidence type="ECO:0000256" key="1">
    <source>
        <dbReference type="SAM" id="SignalP"/>
    </source>
</evidence>
<reference evidence="3" key="1">
    <citation type="submission" date="2022-06" db="EMBL/GenBank/DDBJ databases">
        <title>Gracilimonas sp. CAU 1638 isolated from sea sediment.</title>
        <authorList>
            <person name="Kim W."/>
        </authorList>
    </citation>
    <scope>NUCLEOTIDE SEQUENCE</scope>
    <source>
        <strain evidence="3">CAU 1638</strain>
    </source>
</reference>
<dbReference type="InterPro" id="IPR034660">
    <property type="entry name" value="DinB/YfiT-like"/>
</dbReference>
<accession>A0A9X2L588</accession>
<evidence type="ECO:0000313" key="4">
    <source>
        <dbReference type="Proteomes" id="UP001139125"/>
    </source>
</evidence>
<dbReference type="RefSeq" id="WP_255135518.1">
    <property type="nucleotide sequence ID" value="NZ_JANDBC010000003.1"/>
</dbReference>
<dbReference type="SUPFAM" id="SSF109854">
    <property type="entry name" value="DinB/YfiT-like putative metalloenzymes"/>
    <property type="match status" value="1"/>
</dbReference>
<sequence length="173" mass="19623">MRLLITILFLSLSSTAFSQQYIVDELASDMERSKAMSLSYIEAMPADKYSFRPNEDVRTFAEQYLHLAQGLIGLSSNGTGAAGIFPGENLEATKAYHTKAEVQRIVTESYDFAIKSINEMDADKLTEIVQRGQFEVTRRGWIHKALEHNTHHKGQTTIYLRMNGITPPQYQLF</sequence>
<keyword evidence="1" id="KW-0732">Signal</keyword>
<keyword evidence="4" id="KW-1185">Reference proteome</keyword>
<gene>
    <name evidence="3" type="ORF">NM125_13610</name>
</gene>
<comment type="caution">
    <text evidence="3">The sequence shown here is derived from an EMBL/GenBank/DDBJ whole genome shotgun (WGS) entry which is preliminary data.</text>
</comment>
<dbReference type="InterPro" id="IPR024775">
    <property type="entry name" value="DinB-like"/>
</dbReference>
<evidence type="ECO:0000313" key="3">
    <source>
        <dbReference type="EMBL" id="MCP9292620.1"/>
    </source>
</evidence>
<dbReference type="Pfam" id="PF12867">
    <property type="entry name" value="DinB_2"/>
    <property type="match status" value="1"/>
</dbReference>
<dbReference type="Proteomes" id="UP001139125">
    <property type="component" value="Unassembled WGS sequence"/>
</dbReference>
<proteinExistence type="predicted"/>
<dbReference type="EMBL" id="JANDBC010000003">
    <property type="protein sequence ID" value="MCP9292620.1"/>
    <property type="molecule type" value="Genomic_DNA"/>
</dbReference>
<protein>
    <submittedName>
        <fullName evidence="3">DinB family protein</fullName>
    </submittedName>
</protein>
<organism evidence="3 4">
    <name type="scientific">Gracilimonas sediminicola</name>
    <dbReference type="NCBI Taxonomy" id="2952158"/>
    <lineage>
        <taxon>Bacteria</taxon>
        <taxon>Pseudomonadati</taxon>
        <taxon>Balneolota</taxon>
        <taxon>Balneolia</taxon>
        <taxon>Balneolales</taxon>
        <taxon>Balneolaceae</taxon>
        <taxon>Gracilimonas</taxon>
    </lineage>
</organism>
<feature type="domain" description="DinB-like" evidence="2">
    <location>
        <begin position="31"/>
        <end position="155"/>
    </location>
</feature>
<dbReference type="AlphaFoldDB" id="A0A9X2L588"/>
<feature type="signal peptide" evidence="1">
    <location>
        <begin position="1"/>
        <end position="18"/>
    </location>
</feature>
<dbReference type="Gene3D" id="1.20.120.450">
    <property type="entry name" value="dinb family like domain"/>
    <property type="match status" value="1"/>
</dbReference>
<evidence type="ECO:0000259" key="2">
    <source>
        <dbReference type="Pfam" id="PF12867"/>
    </source>
</evidence>
<name>A0A9X2L588_9BACT</name>